<keyword evidence="4" id="KW-0175">Coiled coil</keyword>
<dbReference type="GO" id="GO:0043565">
    <property type="term" value="F:sequence-specific DNA binding"/>
    <property type="evidence" value="ECO:0007669"/>
    <property type="project" value="InterPro"/>
</dbReference>
<dbReference type="Proteomes" id="UP000077013">
    <property type="component" value="Unassembled WGS sequence"/>
</dbReference>
<comment type="caution">
    <text evidence="8">The sequence shown here is derived from an EMBL/GenBank/DDBJ whole genome shotgun (WGS) entry which is preliminary data.</text>
</comment>
<dbReference type="Gene3D" id="1.25.40.10">
    <property type="entry name" value="Tetratricopeptide repeat domain"/>
    <property type="match status" value="2"/>
</dbReference>
<dbReference type="EMBL" id="LRXL01000026">
    <property type="protein sequence ID" value="OAB80149.1"/>
    <property type="molecule type" value="Genomic_DNA"/>
</dbReference>
<keyword evidence="2" id="KW-0238">DNA-binding</keyword>
<evidence type="ECO:0000256" key="3">
    <source>
        <dbReference type="ARBA" id="ARBA00023163"/>
    </source>
</evidence>
<dbReference type="InterPro" id="IPR018060">
    <property type="entry name" value="HTH_AraC"/>
</dbReference>
<reference evidence="8 9" key="1">
    <citation type="submission" date="2016-02" db="EMBL/GenBank/DDBJ databases">
        <title>Ulvibacter sp. LPB0005, isolated from Thais luteostoma.</title>
        <authorList>
            <person name="Shin S.-K."/>
            <person name="Yi H."/>
        </authorList>
    </citation>
    <scope>NUCLEOTIDE SEQUENCE [LARGE SCALE GENOMIC DNA]</scope>
    <source>
        <strain evidence="8 9">LPB0005</strain>
    </source>
</reference>
<feature type="transmembrane region" description="Helical" evidence="5">
    <location>
        <begin position="390"/>
        <end position="410"/>
    </location>
</feature>
<feature type="chain" id="PRO_5007888552" description="HTH araC/xylS-type domain-containing protein" evidence="6">
    <location>
        <begin position="22"/>
        <end position="571"/>
    </location>
</feature>
<evidence type="ECO:0000313" key="8">
    <source>
        <dbReference type="EMBL" id="OAB80149.1"/>
    </source>
</evidence>
<keyword evidence="6" id="KW-0732">Signal</keyword>
<accession>A0A167IYV7</accession>
<sequence>MKYVLLLFFVFTSIIFSYSQSDDALSQMSFDALRDTIITYEYRSQDKVITTAKAYILKAEREHNKTEQWFGMEFIGEAYYHYKLYEKANDQGEDMLAFARKNLLSELEMRSLGFLGDVQLVATTAENALLYYEEQLSLAETKNNERYQLVAINKIANVYSLIGDEEKAIAVRKRGVTYYENKPIDSSHTIKDKNGTLAYIYNVMGNSHLKLKQIDSAKLYSGYIKKFPKEALDSCYVEYYYILDAEIAYEEKRFNDAKNFFTKLYSVCPDYHNNYPISKAYSFGKIEVATKNYHEAIRILQQGLDNYQVLESEEGFMNDYYKMLAEAYMNTGDFERASYYFEKQFTSQKEFSKFKNDAKNKFLRNEREEFENEFNTLYAEKEKKQNHLNYLLLGGSLIILALLFFLLKFYREKKKNEAKFKALVQKIKVAEEPKDIIDTKDAVLEEANTTDVPEETKQQILEGLKKLEEKEYYLKQECNSYHVAKKLGTNTSYLSKVINSHFGKNFNTYINDLRINYAIVRLKDDVIFRSYSIQSIAEELGYKSADSFTKYFKKDTGLNPSFYIKEIKNIT</sequence>
<dbReference type="SUPFAM" id="SSF46689">
    <property type="entry name" value="Homeodomain-like"/>
    <property type="match status" value="1"/>
</dbReference>
<dbReference type="InterPro" id="IPR009057">
    <property type="entry name" value="Homeodomain-like_sf"/>
</dbReference>
<dbReference type="PANTHER" id="PTHR43280:SF29">
    <property type="entry name" value="ARAC-FAMILY TRANSCRIPTIONAL REGULATOR"/>
    <property type="match status" value="1"/>
</dbReference>
<dbReference type="STRING" id="1763537.ULVI_05270"/>
<dbReference type="Gene3D" id="1.10.10.60">
    <property type="entry name" value="Homeodomain-like"/>
    <property type="match status" value="2"/>
</dbReference>
<organism evidence="8 9">
    <name type="scientific">Cochleicola gelatinilyticus</name>
    <dbReference type="NCBI Taxonomy" id="1763537"/>
    <lineage>
        <taxon>Bacteria</taxon>
        <taxon>Pseudomonadati</taxon>
        <taxon>Bacteroidota</taxon>
        <taxon>Flavobacteriia</taxon>
        <taxon>Flavobacteriales</taxon>
        <taxon>Flavobacteriaceae</taxon>
        <taxon>Cochleicola</taxon>
    </lineage>
</organism>
<dbReference type="InterPro" id="IPR011990">
    <property type="entry name" value="TPR-like_helical_dom_sf"/>
</dbReference>
<keyword evidence="3" id="KW-0804">Transcription</keyword>
<evidence type="ECO:0000256" key="6">
    <source>
        <dbReference type="SAM" id="SignalP"/>
    </source>
</evidence>
<keyword evidence="5" id="KW-0812">Transmembrane</keyword>
<dbReference type="AlphaFoldDB" id="A0A167IYV7"/>
<proteinExistence type="predicted"/>
<dbReference type="PANTHER" id="PTHR43280">
    <property type="entry name" value="ARAC-FAMILY TRANSCRIPTIONAL REGULATOR"/>
    <property type="match status" value="1"/>
</dbReference>
<keyword evidence="5" id="KW-1133">Transmembrane helix</keyword>
<keyword evidence="9" id="KW-1185">Reference proteome</keyword>
<name>A0A167IYV7_9FLAO</name>
<evidence type="ECO:0000256" key="4">
    <source>
        <dbReference type="SAM" id="Coils"/>
    </source>
</evidence>
<evidence type="ECO:0000259" key="7">
    <source>
        <dbReference type="PROSITE" id="PS01124"/>
    </source>
</evidence>
<dbReference type="RefSeq" id="WP_068590448.1">
    <property type="nucleotide sequence ID" value="NZ_LRXL01000026.1"/>
</dbReference>
<dbReference type="SMART" id="SM00342">
    <property type="entry name" value="HTH_ARAC"/>
    <property type="match status" value="1"/>
</dbReference>
<dbReference type="GO" id="GO:0003700">
    <property type="term" value="F:DNA-binding transcription factor activity"/>
    <property type="evidence" value="ECO:0007669"/>
    <property type="project" value="InterPro"/>
</dbReference>
<dbReference type="Pfam" id="PF12833">
    <property type="entry name" value="HTH_18"/>
    <property type="match status" value="1"/>
</dbReference>
<gene>
    <name evidence="8" type="ORF">ULVI_05270</name>
</gene>
<dbReference type="SUPFAM" id="SSF48452">
    <property type="entry name" value="TPR-like"/>
    <property type="match status" value="2"/>
</dbReference>
<dbReference type="PROSITE" id="PS01124">
    <property type="entry name" value="HTH_ARAC_FAMILY_2"/>
    <property type="match status" value="1"/>
</dbReference>
<dbReference type="OrthoDB" id="5295174at2"/>
<feature type="coiled-coil region" evidence="4">
    <location>
        <begin position="360"/>
        <end position="387"/>
    </location>
</feature>
<evidence type="ECO:0000256" key="2">
    <source>
        <dbReference type="ARBA" id="ARBA00023125"/>
    </source>
</evidence>
<protein>
    <recommendedName>
        <fullName evidence="7">HTH araC/xylS-type domain-containing protein</fullName>
    </recommendedName>
</protein>
<feature type="domain" description="HTH araC/xylS-type" evidence="7">
    <location>
        <begin position="483"/>
        <end position="566"/>
    </location>
</feature>
<evidence type="ECO:0000313" key="9">
    <source>
        <dbReference type="Proteomes" id="UP000077013"/>
    </source>
</evidence>
<keyword evidence="1" id="KW-0805">Transcription regulation</keyword>
<keyword evidence="5" id="KW-0472">Membrane</keyword>
<evidence type="ECO:0000256" key="1">
    <source>
        <dbReference type="ARBA" id="ARBA00023015"/>
    </source>
</evidence>
<evidence type="ECO:0000256" key="5">
    <source>
        <dbReference type="SAM" id="Phobius"/>
    </source>
</evidence>
<feature type="signal peptide" evidence="6">
    <location>
        <begin position="1"/>
        <end position="21"/>
    </location>
</feature>